<gene>
    <name evidence="2" type="ORF">g.46379</name>
</gene>
<reference evidence="2" key="1">
    <citation type="submission" date="2015-11" db="EMBL/GenBank/DDBJ databases">
        <title>De novo transcriptome assembly of four potential Pierce s Disease insect vectors from Arizona vineyards.</title>
        <authorList>
            <person name="Tassone E.E."/>
        </authorList>
    </citation>
    <scope>NUCLEOTIDE SEQUENCE</scope>
</reference>
<dbReference type="InterPro" id="IPR013507">
    <property type="entry name" value="DNA_mismatch_S5_2-like"/>
</dbReference>
<accession>A0A1B6EHM3</accession>
<protein>
    <recommendedName>
        <fullName evidence="1">DNA mismatch repair protein S5 domain-containing protein</fullName>
    </recommendedName>
</protein>
<feature type="non-terminal residue" evidence="2">
    <location>
        <position position="1"/>
    </location>
</feature>
<evidence type="ECO:0000259" key="1">
    <source>
        <dbReference type="Pfam" id="PF01119"/>
    </source>
</evidence>
<dbReference type="InterPro" id="IPR014721">
    <property type="entry name" value="Ribsml_uS5_D2-typ_fold_subgr"/>
</dbReference>
<dbReference type="InterPro" id="IPR020568">
    <property type="entry name" value="Ribosomal_Su5_D2-typ_SF"/>
</dbReference>
<name>A0A1B6EHM3_9HEMI</name>
<dbReference type="AlphaFoldDB" id="A0A1B6EHM3"/>
<sequence>VIINFVTDTNNVDINVTPEKRVVFFQNEQLLLAVLKSTLLKMFRDQQGFFKLNFFPKRKIDVNDNDINSDVEPKMKKHDGFFMNDSVNENINEMNSSQKSANSPKLKINKSQAWKSFIMKSRPIEKIDPVDLSEDSEEEQKTDNSLNMKVVKPGPKVKKDKTKSVQTDCEVLEVSNDEPDIICGSENKSNIENILSREKVEIDITFAKLKTII</sequence>
<dbReference type="EMBL" id="GECZ01032336">
    <property type="protein sequence ID" value="JAS37433.1"/>
    <property type="molecule type" value="Transcribed_RNA"/>
</dbReference>
<evidence type="ECO:0000313" key="2">
    <source>
        <dbReference type="EMBL" id="JAS37433.1"/>
    </source>
</evidence>
<dbReference type="GO" id="GO:0006298">
    <property type="term" value="P:mismatch repair"/>
    <property type="evidence" value="ECO:0007669"/>
    <property type="project" value="InterPro"/>
</dbReference>
<dbReference type="Pfam" id="PF01119">
    <property type="entry name" value="DNA_mis_repair"/>
    <property type="match status" value="1"/>
</dbReference>
<feature type="non-terminal residue" evidence="2">
    <location>
        <position position="213"/>
    </location>
</feature>
<dbReference type="GO" id="GO:0030983">
    <property type="term" value="F:mismatched DNA binding"/>
    <property type="evidence" value="ECO:0007669"/>
    <property type="project" value="InterPro"/>
</dbReference>
<feature type="domain" description="DNA mismatch repair protein S5" evidence="1">
    <location>
        <begin position="2"/>
        <end position="41"/>
    </location>
</feature>
<proteinExistence type="predicted"/>
<dbReference type="GO" id="GO:0005524">
    <property type="term" value="F:ATP binding"/>
    <property type="evidence" value="ECO:0007669"/>
    <property type="project" value="InterPro"/>
</dbReference>
<dbReference type="Gene3D" id="3.30.230.10">
    <property type="match status" value="1"/>
</dbReference>
<organism evidence="2">
    <name type="scientific">Cuerna arida</name>
    <dbReference type="NCBI Taxonomy" id="1464854"/>
    <lineage>
        <taxon>Eukaryota</taxon>
        <taxon>Metazoa</taxon>
        <taxon>Ecdysozoa</taxon>
        <taxon>Arthropoda</taxon>
        <taxon>Hexapoda</taxon>
        <taxon>Insecta</taxon>
        <taxon>Pterygota</taxon>
        <taxon>Neoptera</taxon>
        <taxon>Paraneoptera</taxon>
        <taxon>Hemiptera</taxon>
        <taxon>Auchenorrhyncha</taxon>
        <taxon>Membracoidea</taxon>
        <taxon>Cicadellidae</taxon>
        <taxon>Cicadellinae</taxon>
        <taxon>Proconiini</taxon>
        <taxon>Cuerna</taxon>
    </lineage>
</organism>
<dbReference type="SUPFAM" id="SSF54211">
    <property type="entry name" value="Ribosomal protein S5 domain 2-like"/>
    <property type="match status" value="1"/>
</dbReference>